<comment type="caution">
    <text evidence="1">The sequence shown here is derived from an EMBL/GenBank/DDBJ whole genome shotgun (WGS) entry which is preliminary data.</text>
</comment>
<evidence type="ECO:0000313" key="1">
    <source>
        <dbReference type="EMBL" id="TBO28355.1"/>
    </source>
</evidence>
<dbReference type="NCBIfam" id="TIGR02595">
    <property type="entry name" value="PEP_CTERM"/>
    <property type="match status" value="1"/>
</dbReference>
<keyword evidence="2" id="KW-1185">Reference proteome</keyword>
<dbReference type="EMBL" id="SIXI01000007">
    <property type="protein sequence ID" value="TBO28355.1"/>
    <property type="molecule type" value="Genomic_DNA"/>
</dbReference>
<sequence>MQGRGGRGAHVFRGVWGPDPELSGCVGQSVATTMPGSMYQNVERSYSMMSSRSMRALALAGLAACGSVAQAQAQSYSNNGAPIFYADGGLMSVDTMIAGIAAFQTFSQAQTRVLDSWGFEVAGGTEGSVRLSIREVVADATSPVGFNLGQEVGSAFDSYGFNDSALSFNNINLTLGPGTYAAVLTGELGANAPAILPLNSPLHHRLSLILASNDGGLSAPDAGAAYTFSSGMGSLPNANYGSVGASLMYTATFSPVASSGSGVGSGVVAAVPEPSIYALMIASVATVMAVTRRRKS</sequence>
<reference evidence="1 2" key="1">
    <citation type="submission" date="2019-02" db="EMBL/GenBank/DDBJ databases">
        <title>Aquabacterium sp. strain KMB7.</title>
        <authorList>
            <person name="Chen W.-M."/>
        </authorList>
    </citation>
    <scope>NUCLEOTIDE SEQUENCE [LARGE SCALE GENOMIC DNA]</scope>
    <source>
        <strain evidence="1 2">KMB7</strain>
    </source>
</reference>
<proteinExistence type="predicted"/>
<evidence type="ECO:0000313" key="2">
    <source>
        <dbReference type="Proteomes" id="UP000292120"/>
    </source>
</evidence>
<name>A0A4Q9H0L2_9BURK</name>
<protein>
    <submittedName>
        <fullName evidence="1">PEP-CTERM sorting domain-containing protein</fullName>
    </submittedName>
</protein>
<organism evidence="1 2">
    <name type="scientific">Aquabacterium lacunae</name>
    <dbReference type="NCBI Taxonomy" id="2528630"/>
    <lineage>
        <taxon>Bacteria</taxon>
        <taxon>Pseudomonadati</taxon>
        <taxon>Pseudomonadota</taxon>
        <taxon>Betaproteobacteria</taxon>
        <taxon>Burkholderiales</taxon>
        <taxon>Aquabacterium</taxon>
    </lineage>
</organism>
<accession>A0A4Q9H0L2</accession>
<dbReference type="Proteomes" id="UP000292120">
    <property type="component" value="Unassembled WGS sequence"/>
</dbReference>
<gene>
    <name evidence="1" type="ORF">EYS42_15225</name>
</gene>
<dbReference type="InterPro" id="IPR013424">
    <property type="entry name" value="Ice-binding_C"/>
</dbReference>
<dbReference type="AlphaFoldDB" id="A0A4Q9H0L2"/>